<proteinExistence type="predicted"/>
<feature type="region of interest" description="Disordered" evidence="1">
    <location>
        <begin position="1"/>
        <end position="46"/>
    </location>
</feature>
<organism evidence="2">
    <name type="scientific">marine sediment metagenome</name>
    <dbReference type="NCBI Taxonomy" id="412755"/>
    <lineage>
        <taxon>unclassified sequences</taxon>
        <taxon>metagenomes</taxon>
        <taxon>ecological metagenomes</taxon>
    </lineage>
</organism>
<dbReference type="AlphaFoldDB" id="X0Z6I4"/>
<dbReference type="EMBL" id="BART01006500">
    <property type="protein sequence ID" value="GAG64714.1"/>
    <property type="molecule type" value="Genomic_DNA"/>
</dbReference>
<accession>X0Z6I4</accession>
<evidence type="ECO:0000313" key="2">
    <source>
        <dbReference type="EMBL" id="GAG64714.1"/>
    </source>
</evidence>
<evidence type="ECO:0000256" key="1">
    <source>
        <dbReference type="SAM" id="MobiDB-lite"/>
    </source>
</evidence>
<sequence length="69" mass="7774">MGNYPSRRTQKSLASGNATSRIKQDRTSKLGNYGHKAQNDTAVRDLDKRDEVRNTLGINELNESRVLNI</sequence>
<name>X0Z6I4_9ZZZZ</name>
<protein>
    <submittedName>
        <fullName evidence="2">Uncharacterized protein</fullName>
    </submittedName>
</protein>
<gene>
    <name evidence="2" type="ORF">S01H4_14834</name>
</gene>
<reference evidence="2" key="1">
    <citation type="journal article" date="2014" name="Front. Microbiol.">
        <title>High frequency of phylogenetically diverse reductive dehalogenase-homologous genes in deep subseafloor sedimentary metagenomes.</title>
        <authorList>
            <person name="Kawai M."/>
            <person name="Futagami T."/>
            <person name="Toyoda A."/>
            <person name="Takaki Y."/>
            <person name="Nishi S."/>
            <person name="Hori S."/>
            <person name="Arai W."/>
            <person name="Tsubouchi T."/>
            <person name="Morono Y."/>
            <person name="Uchiyama I."/>
            <person name="Ito T."/>
            <person name="Fujiyama A."/>
            <person name="Inagaki F."/>
            <person name="Takami H."/>
        </authorList>
    </citation>
    <scope>NUCLEOTIDE SEQUENCE</scope>
    <source>
        <strain evidence="2">Expedition CK06-06</strain>
    </source>
</reference>
<comment type="caution">
    <text evidence="2">The sequence shown here is derived from an EMBL/GenBank/DDBJ whole genome shotgun (WGS) entry which is preliminary data.</text>
</comment>
<feature type="compositionally biased region" description="Polar residues" evidence="1">
    <location>
        <begin position="11"/>
        <end position="21"/>
    </location>
</feature>